<dbReference type="EMBL" id="CAJVPU010047294">
    <property type="protein sequence ID" value="CAG8753354.1"/>
    <property type="molecule type" value="Genomic_DNA"/>
</dbReference>
<evidence type="ECO:0000313" key="2">
    <source>
        <dbReference type="Proteomes" id="UP000789702"/>
    </source>
</evidence>
<reference evidence="1" key="1">
    <citation type="submission" date="2021-06" db="EMBL/GenBank/DDBJ databases">
        <authorList>
            <person name="Kallberg Y."/>
            <person name="Tangrot J."/>
            <person name="Rosling A."/>
        </authorList>
    </citation>
    <scope>NUCLEOTIDE SEQUENCE</scope>
    <source>
        <strain evidence="1">IL203A</strain>
    </source>
</reference>
<proteinExistence type="predicted"/>
<accession>A0ACA9QJ54</accession>
<dbReference type="Proteomes" id="UP000789702">
    <property type="component" value="Unassembled WGS sequence"/>
</dbReference>
<name>A0ACA9QJ54_9GLOM</name>
<comment type="caution">
    <text evidence="1">The sequence shown here is derived from an EMBL/GenBank/DDBJ whole genome shotgun (WGS) entry which is preliminary data.</text>
</comment>
<keyword evidence="2" id="KW-1185">Reference proteome</keyword>
<feature type="non-terminal residue" evidence="1">
    <location>
        <position position="106"/>
    </location>
</feature>
<sequence length="106" mass="12306">INERIGVNMKNSFITTNELSNLELQITKEVDEFLEQNMTDMLPTDQEIIDLASEEVINQEPVDSNNEKHEVTKKEALDALDMLSLYLLQQKNDTREYINLIAKFCE</sequence>
<evidence type="ECO:0000313" key="1">
    <source>
        <dbReference type="EMBL" id="CAG8753354.1"/>
    </source>
</evidence>
<organism evidence="1 2">
    <name type="scientific">Dentiscutata heterogama</name>
    <dbReference type="NCBI Taxonomy" id="1316150"/>
    <lineage>
        <taxon>Eukaryota</taxon>
        <taxon>Fungi</taxon>
        <taxon>Fungi incertae sedis</taxon>
        <taxon>Mucoromycota</taxon>
        <taxon>Glomeromycotina</taxon>
        <taxon>Glomeromycetes</taxon>
        <taxon>Diversisporales</taxon>
        <taxon>Gigasporaceae</taxon>
        <taxon>Dentiscutata</taxon>
    </lineage>
</organism>
<gene>
    <name evidence="1" type="ORF">DHETER_LOCUS14783</name>
</gene>
<protein>
    <submittedName>
        <fullName evidence="1">17091_t:CDS:1</fullName>
    </submittedName>
</protein>
<feature type="non-terminal residue" evidence="1">
    <location>
        <position position="1"/>
    </location>
</feature>